<accession>A0ABM4BBG4</accession>
<feature type="transmembrane region" description="Helical" evidence="10">
    <location>
        <begin position="165"/>
        <end position="185"/>
    </location>
</feature>
<dbReference type="PROSITE" id="PS00237">
    <property type="entry name" value="G_PROTEIN_RECEP_F1_1"/>
    <property type="match status" value="1"/>
</dbReference>
<keyword evidence="8 9" id="KW-0807">Transducer</keyword>
<keyword evidence="7 9" id="KW-0675">Receptor</keyword>
<dbReference type="RefSeq" id="XP_065646273.1">
    <property type="nucleotide sequence ID" value="XM_065790201.1"/>
</dbReference>
<dbReference type="InterPro" id="IPR000276">
    <property type="entry name" value="GPCR_Rhodpsn"/>
</dbReference>
<dbReference type="PRINTS" id="PR00237">
    <property type="entry name" value="GPCRRHODOPSN"/>
</dbReference>
<keyword evidence="5 9" id="KW-0297">G-protein coupled receptor</keyword>
<dbReference type="RefSeq" id="XP_065646272.1">
    <property type="nucleotide sequence ID" value="XM_065790200.1"/>
</dbReference>
<feature type="domain" description="G-protein coupled receptors family 1 profile" evidence="11">
    <location>
        <begin position="30"/>
        <end position="524"/>
    </location>
</feature>
<feature type="transmembrane region" description="Helical" evidence="10">
    <location>
        <begin position="90"/>
        <end position="111"/>
    </location>
</feature>
<keyword evidence="3 9" id="KW-0812">Transmembrane</keyword>
<dbReference type="GeneID" id="105845427"/>
<evidence type="ECO:0000259" key="11">
    <source>
        <dbReference type="PROSITE" id="PS50262"/>
    </source>
</evidence>
<dbReference type="Pfam" id="PF00001">
    <property type="entry name" value="7tm_1"/>
    <property type="match status" value="1"/>
</dbReference>
<feature type="transmembrane region" description="Helical" evidence="10">
    <location>
        <begin position="512"/>
        <end position="531"/>
    </location>
</feature>
<keyword evidence="2" id="KW-1003">Cell membrane</keyword>
<evidence type="ECO:0000256" key="4">
    <source>
        <dbReference type="ARBA" id="ARBA00022989"/>
    </source>
</evidence>
<feature type="transmembrane region" description="Helical" evidence="10">
    <location>
        <begin position="471"/>
        <end position="492"/>
    </location>
</feature>
<evidence type="ECO:0000256" key="3">
    <source>
        <dbReference type="ARBA" id="ARBA00022692"/>
    </source>
</evidence>
<organism evidence="12 14">
    <name type="scientific">Hydra vulgaris</name>
    <name type="common">Hydra</name>
    <name type="synonym">Hydra attenuata</name>
    <dbReference type="NCBI Taxonomy" id="6087"/>
    <lineage>
        <taxon>Eukaryota</taxon>
        <taxon>Metazoa</taxon>
        <taxon>Cnidaria</taxon>
        <taxon>Hydrozoa</taxon>
        <taxon>Hydroidolina</taxon>
        <taxon>Anthoathecata</taxon>
        <taxon>Aplanulata</taxon>
        <taxon>Hydridae</taxon>
        <taxon>Hydra</taxon>
    </lineage>
</organism>
<proteinExistence type="inferred from homology"/>
<evidence type="ECO:0000256" key="2">
    <source>
        <dbReference type="ARBA" id="ARBA00022475"/>
    </source>
</evidence>
<evidence type="ECO:0000256" key="5">
    <source>
        <dbReference type="ARBA" id="ARBA00023040"/>
    </source>
</evidence>
<dbReference type="PROSITE" id="PS50262">
    <property type="entry name" value="G_PROTEIN_RECEP_F1_2"/>
    <property type="match status" value="1"/>
</dbReference>
<evidence type="ECO:0000256" key="6">
    <source>
        <dbReference type="ARBA" id="ARBA00023136"/>
    </source>
</evidence>
<evidence type="ECO:0000256" key="10">
    <source>
        <dbReference type="SAM" id="Phobius"/>
    </source>
</evidence>
<comment type="similarity">
    <text evidence="9">Belongs to the G-protein coupled receptor 1 family.</text>
</comment>
<dbReference type="PANTHER" id="PTHR24248">
    <property type="entry name" value="ADRENERGIC RECEPTOR-RELATED G-PROTEIN COUPLED RECEPTOR"/>
    <property type="match status" value="1"/>
</dbReference>
<name>A0ABM4BBG4_HYDVU</name>
<dbReference type="SUPFAM" id="SSF81321">
    <property type="entry name" value="Family A G protein-coupled receptor-like"/>
    <property type="match status" value="1"/>
</dbReference>
<dbReference type="Gene3D" id="1.20.1070.10">
    <property type="entry name" value="Rhodopsin 7-helix transmembrane proteins"/>
    <property type="match status" value="2"/>
</dbReference>
<evidence type="ECO:0000256" key="9">
    <source>
        <dbReference type="RuleBase" id="RU000688"/>
    </source>
</evidence>
<keyword evidence="4 10" id="KW-1133">Transmembrane helix</keyword>
<keyword evidence="12" id="KW-1185">Reference proteome</keyword>
<keyword evidence="6 10" id="KW-0472">Membrane</keyword>
<feature type="transmembrane region" description="Helical" evidence="10">
    <location>
        <begin position="132"/>
        <end position="153"/>
    </location>
</feature>
<gene>
    <name evidence="13 14 15" type="primary">LOC105845427</name>
</gene>
<evidence type="ECO:0000313" key="12">
    <source>
        <dbReference type="Proteomes" id="UP001652625"/>
    </source>
</evidence>
<evidence type="ECO:0000256" key="7">
    <source>
        <dbReference type="ARBA" id="ARBA00023170"/>
    </source>
</evidence>
<evidence type="ECO:0000313" key="14">
    <source>
        <dbReference type="RefSeq" id="XP_065646272.1"/>
    </source>
</evidence>
<reference evidence="12 13" key="1">
    <citation type="submission" date="2025-05" db="UniProtKB">
        <authorList>
            <consortium name="RefSeq"/>
        </authorList>
    </citation>
    <scope>NUCLEOTIDE SEQUENCE [LARGE SCALE GENOMIC DNA]</scope>
</reference>
<evidence type="ECO:0000256" key="8">
    <source>
        <dbReference type="ARBA" id="ARBA00023224"/>
    </source>
</evidence>
<sequence length="553" mass="64166">MNETTHPLSEGEKYFNSVFLTFAALVAILGNTVALHAFFVSPQLKKMTYYFIASLCFSDLMVAIISIPIWVVDTQSGWEYTMKYKNLKHFHSFLDIFCSTWSIMSLAMISIERFVCINYCLRYHSIMTPRRGIFMILLTLVYSLVAAGINYLSLDFYDNKNWFVILQWVIIFMSYLLPVLIKLFTYTKIYIEAKRQSSLIKEQYSTISSNKTKSNEELESIDIDNMHFNKNKRTSFGSRASWSVLSTAGLKFLRKKEKAYNASIKREKNYNALLSHENSSDEADFDDFCSIKKLFKKRSQPINKYDVNQNGVHQYELESSISNSSDLNTSNSNNSNNLREKMMLSIPEEMLDTITYPDLINTPEPTTPELTNQHEETTLENHIYCEISTRDRAASFPIKFIKKSGPCLEPDDNTSYISKTNASIFFNKMRYSMRSSPANSPIMRQENTHSTKIKREKKIREFKREMRATKVIGLIMGTFLFCWTPFMAVIILSTIAPKSSYLTSYIMFTKDLHYLNCAINPILYVILNRVYRSAVLKTFKQIKLKLFCLSKTF</sequence>
<feature type="transmembrane region" description="Helical" evidence="10">
    <location>
        <begin position="20"/>
        <end position="40"/>
    </location>
</feature>
<feature type="transmembrane region" description="Helical" evidence="10">
    <location>
        <begin position="47"/>
        <end position="70"/>
    </location>
</feature>
<evidence type="ECO:0000256" key="1">
    <source>
        <dbReference type="ARBA" id="ARBA00004651"/>
    </source>
</evidence>
<dbReference type="RefSeq" id="XP_065646271.1">
    <property type="nucleotide sequence ID" value="XM_065790199.1"/>
</dbReference>
<comment type="subcellular location">
    <subcellularLocation>
        <location evidence="1">Cell membrane</location>
        <topology evidence="1">Multi-pass membrane protein</topology>
    </subcellularLocation>
</comment>
<dbReference type="InterPro" id="IPR017452">
    <property type="entry name" value="GPCR_Rhodpsn_7TM"/>
</dbReference>
<evidence type="ECO:0000313" key="15">
    <source>
        <dbReference type="RefSeq" id="XP_065646273.1"/>
    </source>
</evidence>
<dbReference type="Proteomes" id="UP001652625">
    <property type="component" value="Chromosome 02"/>
</dbReference>
<evidence type="ECO:0000313" key="13">
    <source>
        <dbReference type="RefSeq" id="XP_065646271.1"/>
    </source>
</evidence>
<protein>
    <submittedName>
        <fullName evidence="13 14">Muscarinic acetylcholine receptor M3</fullName>
    </submittedName>
</protein>